<evidence type="ECO:0000256" key="2">
    <source>
        <dbReference type="ARBA" id="ARBA00022475"/>
    </source>
</evidence>
<feature type="transmembrane region" description="Helical" evidence="6">
    <location>
        <begin position="172"/>
        <end position="195"/>
    </location>
</feature>
<dbReference type="RefSeq" id="WP_068529883.1">
    <property type="nucleotide sequence ID" value="NZ_LVJH01000007.1"/>
</dbReference>
<organism evidence="8 9">
    <name type="scientific">Paenibacillus glacialis</name>
    <dbReference type="NCBI Taxonomy" id="494026"/>
    <lineage>
        <taxon>Bacteria</taxon>
        <taxon>Bacillati</taxon>
        <taxon>Bacillota</taxon>
        <taxon>Bacilli</taxon>
        <taxon>Bacillales</taxon>
        <taxon>Paenibacillaceae</taxon>
        <taxon>Paenibacillus</taxon>
    </lineage>
</organism>
<keyword evidence="9" id="KW-1185">Reference proteome</keyword>
<gene>
    <name evidence="8" type="ORF">PGLA_05410</name>
</gene>
<dbReference type="OrthoDB" id="2381682at2"/>
<protein>
    <recommendedName>
        <fullName evidence="6">TVP38/TMEM64 family membrane protein</fullName>
    </recommendedName>
</protein>
<keyword evidence="2 6" id="KW-1003">Cell membrane</keyword>
<dbReference type="Proteomes" id="UP000076967">
    <property type="component" value="Unassembled WGS sequence"/>
</dbReference>
<dbReference type="InterPro" id="IPR015414">
    <property type="entry name" value="TMEM64"/>
</dbReference>
<evidence type="ECO:0000313" key="9">
    <source>
        <dbReference type="Proteomes" id="UP000076967"/>
    </source>
</evidence>
<keyword evidence="4 6" id="KW-1133">Transmembrane helix</keyword>
<comment type="subcellular location">
    <subcellularLocation>
        <location evidence="1 6">Cell membrane</location>
        <topology evidence="1 6">Multi-pass membrane protein</topology>
    </subcellularLocation>
</comment>
<feature type="transmembrane region" description="Helical" evidence="6">
    <location>
        <begin position="70"/>
        <end position="91"/>
    </location>
</feature>
<feature type="transmembrane region" description="Helical" evidence="6">
    <location>
        <begin position="117"/>
        <end position="138"/>
    </location>
</feature>
<sequence length="204" mass="22927">MKKLLLPLVYVLLLGVAFMYKNTIWDWMNNNDSPTFLILMATLLALFPIIPYKVVIAALGYAYGTVWATLIAWLGTTLAAVLIYGIVRYAFREQGRRYLSQRRSIQSFTSMMESHPFMAIIVARLLPIVPQMVVNVFAGVASISFWTFTLATILGKIPAILLYAYLGGNLVARPYVSVALILGYLLLVCIVLFVYRQRNKSTTS</sequence>
<dbReference type="Pfam" id="PF09335">
    <property type="entry name" value="VTT_dom"/>
    <property type="match status" value="1"/>
</dbReference>
<evidence type="ECO:0000256" key="3">
    <source>
        <dbReference type="ARBA" id="ARBA00022692"/>
    </source>
</evidence>
<name>A0A168M1F1_9BACL</name>
<dbReference type="PANTHER" id="PTHR12677">
    <property type="entry name" value="GOLGI APPARATUS MEMBRANE PROTEIN TVP38-RELATED"/>
    <property type="match status" value="1"/>
</dbReference>
<dbReference type="PANTHER" id="PTHR12677:SF59">
    <property type="entry name" value="GOLGI APPARATUS MEMBRANE PROTEIN TVP38-RELATED"/>
    <property type="match status" value="1"/>
</dbReference>
<evidence type="ECO:0000313" key="8">
    <source>
        <dbReference type="EMBL" id="OAB44107.1"/>
    </source>
</evidence>
<feature type="transmembrane region" description="Helical" evidence="6">
    <location>
        <begin position="35"/>
        <end position="63"/>
    </location>
</feature>
<comment type="similarity">
    <text evidence="6">Belongs to the TVP38/TMEM64 family.</text>
</comment>
<evidence type="ECO:0000259" key="7">
    <source>
        <dbReference type="Pfam" id="PF09335"/>
    </source>
</evidence>
<accession>A0A168M1F1</accession>
<dbReference type="GO" id="GO:0005886">
    <property type="term" value="C:plasma membrane"/>
    <property type="evidence" value="ECO:0007669"/>
    <property type="project" value="UniProtKB-SubCell"/>
</dbReference>
<evidence type="ECO:0000256" key="1">
    <source>
        <dbReference type="ARBA" id="ARBA00004651"/>
    </source>
</evidence>
<dbReference type="AlphaFoldDB" id="A0A168M1F1"/>
<dbReference type="EMBL" id="LVJH01000007">
    <property type="protein sequence ID" value="OAB44107.1"/>
    <property type="molecule type" value="Genomic_DNA"/>
</dbReference>
<feature type="transmembrane region" description="Helical" evidence="6">
    <location>
        <begin position="145"/>
        <end position="166"/>
    </location>
</feature>
<evidence type="ECO:0000256" key="5">
    <source>
        <dbReference type="ARBA" id="ARBA00023136"/>
    </source>
</evidence>
<evidence type="ECO:0000256" key="4">
    <source>
        <dbReference type="ARBA" id="ARBA00022989"/>
    </source>
</evidence>
<dbReference type="InterPro" id="IPR032816">
    <property type="entry name" value="VTT_dom"/>
</dbReference>
<proteinExistence type="inferred from homology"/>
<keyword evidence="3 6" id="KW-0812">Transmembrane</keyword>
<dbReference type="STRING" id="494026.PGLA_05410"/>
<evidence type="ECO:0000256" key="6">
    <source>
        <dbReference type="RuleBase" id="RU366058"/>
    </source>
</evidence>
<comment type="caution">
    <text evidence="8">The sequence shown here is derived from an EMBL/GenBank/DDBJ whole genome shotgun (WGS) entry which is preliminary data.</text>
</comment>
<keyword evidence="5 6" id="KW-0472">Membrane</keyword>
<feature type="domain" description="VTT" evidence="7">
    <location>
        <begin position="50"/>
        <end position="167"/>
    </location>
</feature>
<reference evidence="8 9" key="1">
    <citation type="submission" date="2016-03" db="EMBL/GenBank/DDBJ databases">
        <title>Draft genome sequence of Paenibacillus glacialis DSM 22343.</title>
        <authorList>
            <person name="Shin S.-K."/>
            <person name="Yi H."/>
        </authorList>
    </citation>
    <scope>NUCLEOTIDE SEQUENCE [LARGE SCALE GENOMIC DNA]</scope>
    <source>
        <strain evidence="8 9">DSM 22343</strain>
    </source>
</reference>